<evidence type="ECO:0000313" key="2">
    <source>
        <dbReference type="Proteomes" id="UP000467841"/>
    </source>
</evidence>
<keyword evidence="2" id="KW-1185">Reference proteome</keyword>
<dbReference type="EMBL" id="CACVBM020001551">
    <property type="protein sequence ID" value="CAA7053937.1"/>
    <property type="molecule type" value="Genomic_DNA"/>
</dbReference>
<comment type="caution">
    <text evidence="1">The sequence shown here is derived from an EMBL/GenBank/DDBJ whole genome shotgun (WGS) entry which is preliminary data.</text>
</comment>
<accession>A0A6D2KL18</accession>
<evidence type="ECO:0000313" key="1">
    <source>
        <dbReference type="EMBL" id="CAA7053937.1"/>
    </source>
</evidence>
<dbReference type="Proteomes" id="UP000467841">
    <property type="component" value="Unassembled WGS sequence"/>
</dbReference>
<protein>
    <submittedName>
        <fullName evidence="1">Uncharacterized protein</fullName>
    </submittedName>
</protein>
<dbReference type="AlphaFoldDB" id="A0A6D2KL18"/>
<proteinExistence type="predicted"/>
<sequence>MKHSTIFFSLQFYLREERSLSTHLKLQAFSFSDANSVQIRTQRIEDRRSQRVFSKVQGGGFCVALTSFFFKFAIVL</sequence>
<gene>
    <name evidence="1" type="ORF">MERR_LOCUS41173</name>
</gene>
<reference evidence="1" key="1">
    <citation type="submission" date="2020-01" db="EMBL/GenBank/DDBJ databases">
        <authorList>
            <person name="Mishra B."/>
        </authorList>
    </citation>
    <scope>NUCLEOTIDE SEQUENCE [LARGE SCALE GENOMIC DNA]</scope>
</reference>
<organism evidence="1 2">
    <name type="scientific">Microthlaspi erraticum</name>
    <dbReference type="NCBI Taxonomy" id="1685480"/>
    <lineage>
        <taxon>Eukaryota</taxon>
        <taxon>Viridiplantae</taxon>
        <taxon>Streptophyta</taxon>
        <taxon>Embryophyta</taxon>
        <taxon>Tracheophyta</taxon>
        <taxon>Spermatophyta</taxon>
        <taxon>Magnoliopsida</taxon>
        <taxon>eudicotyledons</taxon>
        <taxon>Gunneridae</taxon>
        <taxon>Pentapetalae</taxon>
        <taxon>rosids</taxon>
        <taxon>malvids</taxon>
        <taxon>Brassicales</taxon>
        <taxon>Brassicaceae</taxon>
        <taxon>Coluteocarpeae</taxon>
        <taxon>Microthlaspi</taxon>
    </lineage>
</organism>
<name>A0A6D2KL18_9BRAS</name>